<accession>A0A212T3G2</accession>
<gene>
    <name evidence="3" type="ORF">SAMN06265337_0282</name>
</gene>
<feature type="domain" description="Beta-lactamase-related" evidence="2">
    <location>
        <begin position="60"/>
        <end position="386"/>
    </location>
</feature>
<dbReference type="Gene3D" id="3.40.710.10">
    <property type="entry name" value="DD-peptidase/beta-lactamase superfamily"/>
    <property type="match status" value="1"/>
</dbReference>
<dbReference type="SUPFAM" id="SSF56601">
    <property type="entry name" value="beta-lactamase/transpeptidase-like"/>
    <property type="match status" value="1"/>
</dbReference>
<organism evidence="3 4">
    <name type="scientific">Hymenobacter gelipurpurascens</name>
    <dbReference type="NCBI Taxonomy" id="89968"/>
    <lineage>
        <taxon>Bacteria</taxon>
        <taxon>Pseudomonadati</taxon>
        <taxon>Bacteroidota</taxon>
        <taxon>Cytophagia</taxon>
        <taxon>Cytophagales</taxon>
        <taxon>Hymenobacteraceae</taxon>
        <taxon>Hymenobacter</taxon>
    </lineage>
</organism>
<evidence type="ECO:0000259" key="2">
    <source>
        <dbReference type="Pfam" id="PF00144"/>
    </source>
</evidence>
<dbReference type="AlphaFoldDB" id="A0A212T3G2"/>
<feature type="transmembrane region" description="Helical" evidence="1">
    <location>
        <begin position="587"/>
        <end position="609"/>
    </location>
</feature>
<feature type="transmembrane region" description="Helical" evidence="1">
    <location>
        <begin position="621"/>
        <end position="644"/>
    </location>
</feature>
<evidence type="ECO:0000256" key="1">
    <source>
        <dbReference type="SAM" id="Phobius"/>
    </source>
</evidence>
<keyword evidence="1" id="KW-0812">Transmembrane</keyword>
<dbReference type="InterPro" id="IPR001466">
    <property type="entry name" value="Beta-lactam-related"/>
</dbReference>
<feature type="transmembrane region" description="Helical" evidence="1">
    <location>
        <begin position="518"/>
        <end position="542"/>
    </location>
</feature>
<keyword evidence="1" id="KW-1133">Transmembrane helix</keyword>
<protein>
    <submittedName>
        <fullName evidence="3">CubicO group peptidase, beta-lactamase class C family</fullName>
    </submittedName>
</protein>
<dbReference type="Pfam" id="PF00144">
    <property type="entry name" value="Beta-lactamase"/>
    <property type="match status" value="1"/>
</dbReference>
<sequence length="651" mass="71090">MLPAKQSSIFQPPILLLPSIVKILLLFLALLATLAPGAAQPTRPKPAARPITNIPQLTDSITRIMRREHIPGLMLAIVSPDPAERFVGGLGLSDVEHKTPVTANTLFRIGSVTKTFVAVGLMQLVEQGKLSLNDEVRKLAPEIPIDNPWEATDPVRVVHVLEHTAGFDDMHFNHVYNSTPTDPRGAAAVQVFRKELRCRWRPGERMSYSNPGYEVAGYLLEKLSGMPYEQYLSQHLLRPLGMPDATAELRPASNPNLKLAQGYKYEDGQYQRLKLLPIYAGPAGSMSASAADMDLWVRFFLHDFRAPDGKPLLRPESLREIETAHSPLEARAGLAAGYGLANMAMSTKGNALFRGHGGGIDGFRSTFAYNRELGRGFALSNNGDQSTSSIDKVVREFLLRQAPAPPAPAAAPALDAAAVAPYLGHYQNVSPRNQLMGLSDYLLGDEQLVQRGNLLLLQPLLGQADTLVPAGGLTFRSPRARLASTVLTHDHDGHRMLVTSGGYLQEASATWWWVRPALFALSLLLLVTASVAGLVWLVYAVRRLVPRSQVLPRVLPLLATAALIATFAALASLARHMWHAGSLGPETVLLSLSPIVAAVFSLAGLLLTLRYFSRFRSRTVAWYLLFTYGALGWLIVALGTYGWLSLRLWGV</sequence>
<keyword evidence="4" id="KW-1185">Reference proteome</keyword>
<name>A0A212T3G2_9BACT</name>
<dbReference type="InterPro" id="IPR050491">
    <property type="entry name" value="AmpC-like"/>
</dbReference>
<dbReference type="PANTHER" id="PTHR46825:SF9">
    <property type="entry name" value="BETA-LACTAMASE-RELATED DOMAIN-CONTAINING PROTEIN"/>
    <property type="match status" value="1"/>
</dbReference>
<evidence type="ECO:0000313" key="4">
    <source>
        <dbReference type="Proteomes" id="UP000198131"/>
    </source>
</evidence>
<feature type="transmembrane region" description="Helical" evidence="1">
    <location>
        <begin position="554"/>
        <end position="575"/>
    </location>
</feature>
<dbReference type="InterPro" id="IPR012338">
    <property type="entry name" value="Beta-lactam/transpept-like"/>
</dbReference>
<dbReference type="Proteomes" id="UP000198131">
    <property type="component" value="Unassembled WGS sequence"/>
</dbReference>
<dbReference type="OrthoDB" id="9793489at2"/>
<dbReference type="PANTHER" id="PTHR46825">
    <property type="entry name" value="D-ALANYL-D-ALANINE-CARBOXYPEPTIDASE/ENDOPEPTIDASE AMPH"/>
    <property type="match status" value="1"/>
</dbReference>
<keyword evidence="1" id="KW-0472">Membrane</keyword>
<reference evidence="4" key="1">
    <citation type="submission" date="2017-06" db="EMBL/GenBank/DDBJ databases">
        <authorList>
            <person name="Varghese N."/>
            <person name="Submissions S."/>
        </authorList>
    </citation>
    <scope>NUCLEOTIDE SEQUENCE [LARGE SCALE GENOMIC DNA]</scope>
    <source>
        <strain evidence="4">DSM 11116</strain>
    </source>
</reference>
<proteinExistence type="predicted"/>
<evidence type="ECO:0000313" key="3">
    <source>
        <dbReference type="EMBL" id="SNC60549.1"/>
    </source>
</evidence>
<dbReference type="EMBL" id="FYEW01000001">
    <property type="protein sequence ID" value="SNC60549.1"/>
    <property type="molecule type" value="Genomic_DNA"/>
</dbReference>